<gene>
    <name evidence="2" type="ORF">ACFO8Q_17295</name>
</gene>
<dbReference type="Proteomes" id="UP001596002">
    <property type="component" value="Unassembled WGS sequence"/>
</dbReference>
<dbReference type="PANTHER" id="PTHR37806:SF1">
    <property type="entry name" value="PEPTIDASE C39-LIKE DOMAIN-CONTAINING PROTEIN"/>
    <property type="match status" value="1"/>
</dbReference>
<sequence>MSVSAVTLYYSKQATVSQANLNQGNNAGSNGTNSNREGRVISGVPTLSQYTELPTGCEATTISMLLGWTGIQVTKEEVARTIPKEKVPVYQNGKYIGGNPNAGFVGDPFTGNGFGVLHLPVMEYLNQYLPNVATNLTGTSFENILWTVNSGRPVMVWITRNLAESYVSLTWNDEKGNRIQWRAPQHTVLLIGYSHTEVIVNDPETGGTTRYPRELFQKRWIEMGRQAVTVAVTNLDENVSSAKTGDLLK</sequence>
<evidence type="ECO:0000313" key="3">
    <source>
        <dbReference type="Proteomes" id="UP001596002"/>
    </source>
</evidence>
<dbReference type="PIRSF" id="PIRSF032442">
    <property type="entry name" value="UCP032442"/>
    <property type="match status" value="1"/>
</dbReference>
<keyword evidence="3" id="KW-1185">Reference proteome</keyword>
<reference evidence="3" key="1">
    <citation type="journal article" date="2019" name="Int. J. Syst. Evol. Microbiol.">
        <title>The Global Catalogue of Microorganisms (GCM) 10K type strain sequencing project: providing services to taxonomists for standard genome sequencing and annotation.</title>
        <authorList>
            <consortium name="The Broad Institute Genomics Platform"/>
            <consortium name="The Broad Institute Genome Sequencing Center for Infectious Disease"/>
            <person name="Wu L."/>
            <person name="Ma J."/>
        </authorList>
    </citation>
    <scope>NUCLEOTIDE SEQUENCE [LARGE SCALE GENOMIC DNA]</scope>
    <source>
        <strain evidence="3">WYCCWR 12678</strain>
    </source>
</reference>
<protein>
    <submittedName>
        <fullName evidence="2">C39 family peptidase</fullName>
    </submittedName>
</protein>
<evidence type="ECO:0000259" key="1">
    <source>
        <dbReference type="Pfam" id="PF13529"/>
    </source>
</evidence>
<dbReference type="EMBL" id="JBHSHC010000117">
    <property type="protein sequence ID" value="MFC4769089.1"/>
    <property type="molecule type" value="Genomic_DNA"/>
</dbReference>
<dbReference type="InterPro" id="IPR039564">
    <property type="entry name" value="Peptidase_C39-like"/>
</dbReference>
<dbReference type="Gene3D" id="3.90.70.10">
    <property type="entry name" value="Cysteine proteinases"/>
    <property type="match status" value="1"/>
</dbReference>
<organism evidence="2 3">
    <name type="scientific">Effusibacillus consociatus</name>
    <dbReference type="NCBI Taxonomy" id="1117041"/>
    <lineage>
        <taxon>Bacteria</taxon>
        <taxon>Bacillati</taxon>
        <taxon>Bacillota</taxon>
        <taxon>Bacilli</taxon>
        <taxon>Bacillales</taxon>
        <taxon>Alicyclobacillaceae</taxon>
        <taxon>Effusibacillus</taxon>
    </lineage>
</organism>
<name>A0ABV9Q5K0_9BACL</name>
<dbReference type="Pfam" id="PF13529">
    <property type="entry name" value="Peptidase_C39_2"/>
    <property type="match status" value="1"/>
</dbReference>
<feature type="domain" description="Peptidase C39-like" evidence="1">
    <location>
        <begin position="43"/>
        <end position="203"/>
    </location>
</feature>
<accession>A0ABV9Q5K0</accession>
<comment type="caution">
    <text evidence="2">The sequence shown here is derived from an EMBL/GenBank/DDBJ whole genome shotgun (WGS) entry which is preliminary data.</text>
</comment>
<proteinExistence type="predicted"/>
<dbReference type="PANTHER" id="PTHR37806">
    <property type="entry name" value="LMO0724 PROTEIN"/>
    <property type="match status" value="1"/>
</dbReference>
<dbReference type="InterPro" id="IPR016997">
    <property type="entry name" value="UCP032442"/>
</dbReference>
<evidence type="ECO:0000313" key="2">
    <source>
        <dbReference type="EMBL" id="MFC4769089.1"/>
    </source>
</evidence>